<reference evidence="2 3" key="1">
    <citation type="journal article" date="2015" name="Genome Biol. Evol.">
        <title>Phylogenomic analyses indicate that early fungi evolved digesting cell walls of algal ancestors of land plants.</title>
        <authorList>
            <person name="Chang Y."/>
            <person name="Wang S."/>
            <person name="Sekimoto S."/>
            <person name="Aerts A.L."/>
            <person name="Choi C."/>
            <person name="Clum A."/>
            <person name="LaButti K.M."/>
            <person name="Lindquist E.A."/>
            <person name="Yee Ngan C."/>
            <person name="Ohm R.A."/>
            <person name="Salamov A.A."/>
            <person name="Grigoriev I.V."/>
            <person name="Spatafora J.W."/>
            <person name="Berbee M.L."/>
        </authorList>
    </citation>
    <scope>NUCLEOTIDE SEQUENCE [LARGE SCALE GENOMIC DNA]</scope>
    <source>
        <strain evidence="2 3">NRRL 28638</strain>
    </source>
</reference>
<accession>A0A137NYX2</accession>
<dbReference type="AlphaFoldDB" id="A0A137NYX2"/>
<evidence type="ECO:0000256" key="1">
    <source>
        <dbReference type="SAM" id="SignalP"/>
    </source>
</evidence>
<gene>
    <name evidence="2" type="ORF">CONCODRAFT_72649</name>
</gene>
<evidence type="ECO:0000313" key="3">
    <source>
        <dbReference type="Proteomes" id="UP000070444"/>
    </source>
</evidence>
<feature type="chain" id="PRO_5007294244" evidence="1">
    <location>
        <begin position="20"/>
        <end position="110"/>
    </location>
</feature>
<evidence type="ECO:0000313" key="2">
    <source>
        <dbReference type="EMBL" id="KXN67861.1"/>
    </source>
</evidence>
<protein>
    <submittedName>
        <fullName evidence="2">Uncharacterized protein</fullName>
    </submittedName>
</protein>
<dbReference type="Proteomes" id="UP000070444">
    <property type="component" value="Unassembled WGS sequence"/>
</dbReference>
<sequence length="110" mass="12727">MHQLPLLVTLTILLNSTSAQQNCPPETPKSLAIRFAWQYRWLRCENMQEGGCPTNLPGPYKNSTKDDCEKYLSESGDDFVIDYYVCEKKEKFDELKPILDKNGWFCVISE</sequence>
<organism evidence="2 3">
    <name type="scientific">Conidiobolus coronatus (strain ATCC 28846 / CBS 209.66 / NRRL 28638)</name>
    <name type="common">Delacroixia coronata</name>
    <dbReference type="NCBI Taxonomy" id="796925"/>
    <lineage>
        <taxon>Eukaryota</taxon>
        <taxon>Fungi</taxon>
        <taxon>Fungi incertae sedis</taxon>
        <taxon>Zoopagomycota</taxon>
        <taxon>Entomophthoromycotina</taxon>
        <taxon>Entomophthoromycetes</taxon>
        <taxon>Entomophthorales</taxon>
        <taxon>Ancylistaceae</taxon>
        <taxon>Conidiobolus</taxon>
    </lineage>
</organism>
<keyword evidence="1" id="KW-0732">Signal</keyword>
<dbReference type="EMBL" id="KQ964609">
    <property type="protein sequence ID" value="KXN67861.1"/>
    <property type="molecule type" value="Genomic_DNA"/>
</dbReference>
<feature type="signal peptide" evidence="1">
    <location>
        <begin position="1"/>
        <end position="19"/>
    </location>
</feature>
<proteinExistence type="predicted"/>
<name>A0A137NYX2_CONC2</name>
<keyword evidence="3" id="KW-1185">Reference proteome</keyword>